<proteinExistence type="predicted"/>
<dbReference type="Proteomes" id="UP000187941">
    <property type="component" value="Chromosome"/>
</dbReference>
<protein>
    <submittedName>
        <fullName evidence="1">Uncharacterized protein</fullName>
    </submittedName>
</protein>
<organism evidence="1 2">
    <name type="scientific">Spirosoma montaniterrae</name>
    <dbReference type="NCBI Taxonomy" id="1178516"/>
    <lineage>
        <taxon>Bacteria</taxon>
        <taxon>Pseudomonadati</taxon>
        <taxon>Bacteroidota</taxon>
        <taxon>Cytophagia</taxon>
        <taxon>Cytophagales</taxon>
        <taxon>Cytophagaceae</taxon>
        <taxon>Spirosoma</taxon>
    </lineage>
</organism>
<keyword evidence="2" id="KW-1185">Reference proteome</keyword>
<dbReference type="KEGG" id="smon:AWR27_20295"/>
<dbReference type="AlphaFoldDB" id="A0A1P9X1E9"/>
<accession>A0A1P9X1E9</accession>
<reference evidence="1 2" key="1">
    <citation type="submission" date="2016-01" db="EMBL/GenBank/DDBJ databases">
        <authorList>
            <person name="Oliw E.H."/>
        </authorList>
    </citation>
    <scope>NUCLEOTIDE SEQUENCE [LARGE SCALE GENOMIC DNA]</scope>
    <source>
        <strain evidence="1 2">DY10</strain>
    </source>
</reference>
<gene>
    <name evidence="1" type="ORF">AWR27_20295</name>
</gene>
<dbReference type="EMBL" id="CP014263">
    <property type="protein sequence ID" value="AQG81451.1"/>
    <property type="molecule type" value="Genomic_DNA"/>
</dbReference>
<sequence>MPAYYGYLVYPARVGIVIPSLKGKSVGERIGITSGIAREVLSAEERALVNALLPFTSSEEMNENFDERIARVMVEHAWPD</sequence>
<name>A0A1P9X1E9_9BACT</name>
<evidence type="ECO:0000313" key="1">
    <source>
        <dbReference type="EMBL" id="AQG81451.1"/>
    </source>
</evidence>
<evidence type="ECO:0000313" key="2">
    <source>
        <dbReference type="Proteomes" id="UP000187941"/>
    </source>
</evidence>